<reference evidence="2" key="1">
    <citation type="journal article" date="2019" name="Int. J. Syst. Evol. Microbiol.">
        <title>The Global Catalogue of Microorganisms (GCM) 10K type strain sequencing project: providing services to taxonomists for standard genome sequencing and annotation.</title>
        <authorList>
            <consortium name="The Broad Institute Genomics Platform"/>
            <consortium name="The Broad Institute Genome Sequencing Center for Infectious Disease"/>
            <person name="Wu L."/>
            <person name="Ma J."/>
        </authorList>
    </citation>
    <scope>NUCLEOTIDE SEQUENCE [LARGE SCALE GENOMIC DNA]</scope>
    <source>
        <strain evidence="2">KCTC 42087</strain>
    </source>
</reference>
<dbReference type="Pfam" id="PF05331">
    <property type="entry name" value="DUF742"/>
    <property type="match status" value="1"/>
</dbReference>
<protein>
    <submittedName>
        <fullName evidence="1">DUF742 domain-containing protein</fullName>
    </submittedName>
</protein>
<comment type="caution">
    <text evidence="1">The sequence shown here is derived from an EMBL/GenBank/DDBJ whole genome shotgun (WGS) entry which is preliminary data.</text>
</comment>
<keyword evidence="2" id="KW-1185">Reference proteome</keyword>
<sequence length="126" mass="13096">MTAPDDGFDGDGGFVRPFIVTGGRTRPVDGRLRVETVISAPPSALSAPLGFERRRIVETCQRPVAVAEVAHALRVPVGVARVLIADLVAEGLVTVHEHVTGLAGAAGGDGPSLSLLERIRDGVRAL</sequence>
<dbReference type="PANTHER" id="PTHR36221:SF1">
    <property type="entry name" value="DUF742 DOMAIN-CONTAINING PROTEIN"/>
    <property type="match status" value="1"/>
</dbReference>
<accession>A0ABW0ZP81</accession>
<gene>
    <name evidence="1" type="ORF">ACFPZN_02970</name>
</gene>
<organism evidence="1 2">
    <name type="scientific">Actinomadura rugatobispora</name>
    <dbReference type="NCBI Taxonomy" id="1994"/>
    <lineage>
        <taxon>Bacteria</taxon>
        <taxon>Bacillati</taxon>
        <taxon>Actinomycetota</taxon>
        <taxon>Actinomycetes</taxon>
        <taxon>Streptosporangiales</taxon>
        <taxon>Thermomonosporaceae</taxon>
        <taxon>Actinomadura</taxon>
    </lineage>
</organism>
<dbReference type="RefSeq" id="WP_378279857.1">
    <property type="nucleotide sequence ID" value="NZ_JBHSON010000003.1"/>
</dbReference>
<name>A0ABW0ZP81_9ACTN</name>
<dbReference type="EMBL" id="JBHSON010000003">
    <property type="protein sequence ID" value="MFC5744572.1"/>
    <property type="molecule type" value="Genomic_DNA"/>
</dbReference>
<dbReference type="PANTHER" id="PTHR36221">
    <property type="entry name" value="DUF742 DOMAIN-CONTAINING PROTEIN"/>
    <property type="match status" value="1"/>
</dbReference>
<proteinExistence type="predicted"/>
<evidence type="ECO:0000313" key="2">
    <source>
        <dbReference type="Proteomes" id="UP001596074"/>
    </source>
</evidence>
<dbReference type="Proteomes" id="UP001596074">
    <property type="component" value="Unassembled WGS sequence"/>
</dbReference>
<dbReference type="InterPro" id="IPR007995">
    <property type="entry name" value="DUF742"/>
</dbReference>
<evidence type="ECO:0000313" key="1">
    <source>
        <dbReference type="EMBL" id="MFC5744572.1"/>
    </source>
</evidence>